<proteinExistence type="predicted"/>
<name>A0A8S2DY78_9BILA</name>
<organism evidence="2 4">
    <name type="scientific">Didymodactylos carnosus</name>
    <dbReference type="NCBI Taxonomy" id="1234261"/>
    <lineage>
        <taxon>Eukaryota</taxon>
        <taxon>Metazoa</taxon>
        <taxon>Spiralia</taxon>
        <taxon>Gnathifera</taxon>
        <taxon>Rotifera</taxon>
        <taxon>Eurotatoria</taxon>
        <taxon>Bdelloidea</taxon>
        <taxon>Philodinida</taxon>
        <taxon>Philodinidae</taxon>
        <taxon>Didymodactylos</taxon>
    </lineage>
</organism>
<feature type="non-terminal residue" evidence="2">
    <location>
        <position position="61"/>
    </location>
</feature>
<comment type="caution">
    <text evidence="2">The sequence shown here is derived from an EMBL/GenBank/DDBJ whole genome shotgun (WGS) entry which is preliminary data.</text>
</comment>
<dbReference type="InterPro" id="IPR002048">
    <property type="entry name" value="EF_hand_dom"/>
</dbReference>
<dbReference type="SUPFAM" id="SSF47473">
    <property type="entry name" value="EF-hand"/>
    <property type="match status" value="1"/>
</dbReference>
<feature type="domain" description="EF-hand" evidence="1">
    <location>
        <begin position="16"/>
        <end position="51"/>
    </location>
</feature>
<dbReference type="AlphaFoldDB" id="A0A8S2DY78"/>
<gene>
    <name evidence="2" type="ORF">OVA965_LOCUS18548</name>
    <name evidence="3" type="ORF">TMI583_LOCUS18562</name>
</gene>
<evidence type="ECO:0000313" key="4">
    <source>
        <dbReference type="Proteomes" id="UP000677228"/>
    </source>
</evidence>
<dbReference type="InterPro" id="IPR011992">
    <property type="entry name" value="EF-hand-dom_pair"/>
</dbReference>
<dbReference type="GO" id="GO:0005509">
    <property type="term" value="F:calcium ion binding"/>
    <property type="evidence" value="ECO:0007669"/>
    <property type="project" value="InterPro"/>
</dbReference>
<sequence>MSDGTRKIKTAKNGGEDEIKLHELFKLVDKNQDYEIGVEELIQALGRIGVKTQEKRMEIAR</sequence>
<dbReference type="EMBL" id="CAJNOK010009254">
    <property type="protein sequence ID" value="CAF1084871.1"/>
    <property type="molecule type" value="Genomic_DNA"/>
</dbReference>
<dbReference type="EMBL" id="CAJOBA010009272">
    <property type="protein sequence ID" value="CAF3847474.1"/>
    <property type="molecule type" value="Genomic_DNA"/>
</dbReference>
<accession>A0A8S2DY78</accession>
<evidence type="ECO:0000313" key="3">
    <source>
        <dbReference type="EMBL" id="CAF3847474.1"/>
    </source>
</evidence>
<protein>
    <recommendedName>
        <fullName evidence="1">EF-hand domain-containing protein</fullName>
    </recommendedName>
</protein>
<evidence type="ECO:0000313" key="2">
    <source>
        <dbReference type="EMBL" id="CAF1084871.1"/>
    </source>
</evidence>
<dbReference type="Gene3D" id="1.10.238.10">
    <property type="entry name" value="EF-hand"/>
    <property type="match status" value="1"/>
</dbReference>
<evidence type="ECO:0000259" key="1">
    <source>
        <dbReference type="PROSITE" id="PS50222"/>
    </source>
</evidence>
<dbReference type="Proteomes" id="UP000682733">
    <property type="component" value="Unassembled WGS sequence"/>
</dbReference>
<dbReference type="Proteomes" id="UP000677228">
    <property type="component" value="Unassembled WGS sequence"/>
</dbReference>
<dbReference type="PROSITE" id="PS50222">
    <property type="entry name" value="EF_HAND_2"/>
    <property type="match status" value="1"/>
</dbReference>
<reference evidence="2" key="1">
    <citation type="submission" date="2021-02" db="EMBL/GenBank/DDBJ databases">
        <authorList>
            <person name="Nowell W R."/>
        </authorList>
    </citation>
    <scope>NUCLEOTIDE SEQUENCE</scope>
</reference>